<sequence>MNNSIVLPRHFGVTKSDDFIDDISFIFESSIKRKEFIIFINRIEKISILNQLLVYRFISFTAENHLFKNPKISWDEKSLRMFTIAGIFDLMKTYLNSSKQTKKIYESYKKLSIDKKDKLFIAPHRIIRNEEDQRTSLEHSYLESVRTYYSDKKVKRIISRILTETLSNFWAHAEQKSGTVMVSKGNNDYFEIALADNGIGIIKNLRDSYEKYSDLDDAQILLNAIKRGITSKPKTDHMGWGLWLIKKLVEMNRGELYIASGYGRLHFKKDNMKIYNRKFWKGTIIQLKILLTEPFSICDIPELQDDCGLSIRWE</sequence>
<dbReference type="SUPFAM" id="SSF55874">
    <property type="entry name" value="ATPase domain of HSP90 chaperone/DNA topoisomerase II/histidine kinase"/>
    <property type="match status" value="1"/>
</dbReference>
<name>A0A841RJN7_9SPIO</name>
<accession>A0A841RJN7</accession>
<dbReference type="Proteomes" id="UP000587760">
    <property type="component" value="Unassembled WGS sequence"/>
</dbReference>
<evidence type="ECO:0000313" key="3">
    <source>
        <dbReference type="Proteomes" id="UP000587760"/>
    </source>
</evidence>
<reference evidence="2 3" key="1">
    <citation type="submission" date="2020-08" db="EMBL/GenBank/DDBJ databases">
        <title>Genomic Encyclopedia of Type Strains, Phase IV (KMG-IV): sequencing the most valuable type-strain genomes for metagenomic binning, comparative biology and taxonomic classification.</title>
        <authorList>
            <person name="Goeker M."/>
        </authorList>
    </citation>
    <scope>NUCLEOTIDE SEQUENCE [LARGE SCALE GENOMIC DNA]</scope>
    <source>
        <strain evidence="2 3">DSM 2461</strain>
    </source>
</reference>
<evidence type="ECO:0000259" key="1">
    <source>
        <dbReference type="Pfam" id="PF02518"/>
    </source>
</evidence>
<organism evidence="2 3">
    <name type="scientific">Spirochaeta isovalerica</name>
    <dbReference type="NCBI Taxonomy" id="150"/>
    <lineage>
        <taxon>Bacteria</taxon>
        <taxon>Pseudomonadati</taxon>
        <taxon>Spirochaetota</taxon>
        <taxon>Spirochaetia</taxon>
        <taxon>Spirochaetales</taxon>
        <taxon>Spirochaetaceae</taxon>
        <taxon>Spirochaeta</taxon>
    </lineage>
</organism>
<gene>
    <name evidence="2" type="ORF">HNR50_004413</name>
</gene>
<feature type="domain" description="Histidine kinase/HSP90-like ATPase" evidence="1">
    <location>
        <begin position="157"/>
        <end position="264"/>
    </location>
</feature>
<keyword evidence="3" id="KW-1185">Reference proteome</keyword>
<dbReference type="RefSeq" id="WP_184748942.1">
    <property type="nucleotide sequence ID" value="NZ_JACHGJ010000017.1"/>
</dbReference>
<dbReference type="EMBL" id="JACHGJ010000017">
    <property type="protein sequence ID" value="MBB6482708.1"/>
    <property type="molecule type" value="Genomic_DNA"/>
</dbReference>
<evidence type="ECO:0000313" key="2">
    <source>
        <dbReference type="EMBL" id="MBB6482708.1"/>
    </source>
</evidence>
<proteinExistence type="predicted"/>
<protein>
    <recommendedName>
        <fullName evidence="1">Histidine kinase/HSP90-like ATPase domain-containing protein</fullName>
    </recommendedName>
</protein>
<comment type="caution">
    <text evidence="2">The sequence shown here is derived from an EMBL/GenBank/DDBJ whole genome shotgun (WGS) entry which is preliminary data.</text>
</comment>
<dbReference type="AlphaFoldDB" id="A0A841RJN7"/>
<dbReference type="Pfam" id="PF02518">
    <property type="entry name" value="HATPase_c"/>
    <property type="match status" value="1"/>
</dbReference>
<dbReference type="InterPro" id="IPR036890">
    <property type="entry name" value="HATPase_C_sf"/>
</dbReference>
<dbReference type="Gene3D" id="3.30.565.10">
    <property type="entry name" value="Histidine kinase-like ATPase, C-terminal domain"/>
    <property type="match status" value="1"/>
</dbReference>
<dbReference type="InterPro" id="IPR003594">
    <property type="entry name" value="HATPase_dom"/>
</dbReference>